<dbReference type="InterPro" id="IPR011042">
    <property type="entry name" value="6-blade_b-propeller_TolB-like"/>
</dbReference>
<dbReference type="RefSeq" id="WP_269038952.1">
    <property type="nucleotide sequence ID" value="NZ_CP114040.1"/>
</dbReference>
<name>A0ABY7HBK3_9BACT</name>
<dbReference type="PROSITE" id="PS51257">
    <property type="entry name" value="PROKAR_LIPOPROTEIN"/>
    <property type="match status" value="1"/>
</dbReference>
<keyword evidence="3" id="KW-1185">Reference proteome</keyword>
<accession>A0ABY7HBK3</accession>
<dbReference type="Proteomes" id="UP001164459">
    <property type="component" value="Chromosome"/>
</dbReference>
<evidence type="ECO:0000256" key="1">
    <source>
        <dbReference type="SAM" id="MobiDB-lite"/>
    </source>
</evidence>
<gene>
    <name evidence="2" type="ORF">O0S08_10545</name>
</gene>
<proteinExistence type="predicted"/>
<dbReference type="InterPro" id="IPR011041">
    <property type="entry name" value="Quinoprot_gluc/sorb_DH_b-prop"/>
</dbReference>
<feature type="compositionally biased region" description="Low complexity" evidence="1">
    <location>
        <begin position="27"/>
        <end position="62"/>
    </location>
</feature>
<dbReference type="SUPFAM" id="SSF63825">
    <property type="entry name" value="YWTD domain"/>
    <property type="match status" value="1"/>
</dbReference>
<organism evidence="2 3">
    <name type="scientific">Nannocystis punicea</name>
    <dbReference type="NCBI Taxonomy" id="2995304"/>
    <lineage>
        <taxon>Bacteria</taxon>
        <taxon>Pseudomonadati</taxon>
        <taxon>Myxococcota</taxon>
        <taxon>Polyangia</taxon>
        <taxon>Nannocystales</taxon>
        <taxon>Nannocystaceae</taxon>
        <taxon>Nannocystis</taxon>
    </lineage>
</organism>
<sequence>MQSRPSLSLLLSLAVASCGGDPNQDDGATSTGSTGEPGTTTTDASEPTGSTTDAPTGGTTGDAHVVPEFGGTFTVIGTADDGLHAVRDLEFNPAAPEQLWTFNMLSHGVVIYFDPGAPQQTSEERIDAYGQHFMAYVSSAAFGDLDTFATCQESRNEWNVGPQDPDDFMGPALWPADLDIFAKVGQEFPPNGQEGSHLDMLHQSPLCMGIAHEAGNAFWAFDGMHGNIVRYDFQADHGPGGGDHSDGIITRYIDVTVTRLGNIPGHMEFDHATGMLYIVDTGAGRLLRLDTATGTNIGTLPGDWDGAEYTGVEGADVQVLVEGLDEPSGLALHEGRLFVSEHGTGDIVAFDLDGQEIDRMTTPADRIMGITIGPAGDLWYADAGADEIVRVDE</sequence>
<reference evidence="2" key="1">
    <citation type="submission" date="2022-11" db="EMBL/GenBank/DDBJ databases">
        <title>Minimal conservation of predation-associated metabolite biosynthetic gene clusters underscores biosynthetic potential of Myxococcota including descriptions for ten novel species: Archangium lansinium sp. nov., Myxococcus landrumus sp. nov., Nannocystis bai.</title>
        <authorList>
            <person name="Ahearne A."/>
            <person name="Stevens C."/>
            <person name="Dowd S."/>
        </authorList>
    </citation>
    <scope>NUCLEOTIDE SEQUENCE</scope>
    <source>
        <strain evidence="2">Fl3</strain>
    </source>
</reference>
<dbReference type="Gene3D" id="2.120.10.30">
    <property type="entry name" value="TolB, C-terminal domain"/>
    <property type="match status" value="1"/>
</dbReference>
<protein>
    <submittedName>
        <fullName evidence="2">Uncharacterized protein</fullName>
    </submittedName>
</protein>
<evidence type="ECO:0000313" key="2">
    <source>
        <dbReference type="EMBL" id="WAS96586.1"/>
    </source>
</evidence>
<evidence type="ECO:0000313" key="3">
    <source>
        <dbReference type="Proteomes" id="UP001164459"/>
    </source>
</evidence>
<dbReference type="EMBL" id="CP114040">
    <property type="protein sequence ID" value="WAS96586.1"/>
    <property type="molecule type" value="Genomic_DNA"/>
</dbReference>
<dbReference type="SUPFAM" id="SSF50952">
    <property type="entry name" value="Soluble quinoprotein glucose dehydrogenase"/>
    <property type="match status" value="1"/>
</dbReference>
<feature type="region of interest" description="Disordered" evidence="1">
    <location>
        <begin position="18"/>
        <end position="62"/>
    </location>
</feature>